<feature type="transmembrane region" description="Helical" evidence="7">
    <location>
        <begin position="517"/>
        <end position="536"/>
    </location>
</feature>
<evidence type="ECO:0000313" key="8">
    <source>
        <dbReference type="EMBL" id="CAF2776114.1"/>
    </source>
</evidence>
<dbReference type="GO" id="GO:0022857">
    <property type="term" value="F:transmembrane transporter activity"/>
    <property type="evidence" value="ECO:0007669"/>
    <property type="project" value="UniProtKB-UniRule"/>
</dbReference>
<feature type="transmembrane region" description="Helical" evidence="7">
    <location>
        <begin position="451"/>
        <end position="471"/>
    </location>
</feature>
<keyword evidence="3 7" id="KW-0812">Transmembrane</keyword>
<keyword evidence="9" id="KW-1185">Reference proteome</keyword>
<keyword evidence="4 7" id="KW-1133">Transmembrane helix</keyword>
<dbReference type="PANTHER" id="PTHR12385">
    <property type="entry name" value="CHOLINE TRANSPORTER-LIKE (SLC FAMILY 44)"/>
    <property type="match status" value="1"/>
</dbReference>
<keyword evidence="6" id="KW-0325">Glycoprotein</keyword>
<gene>
    <name evidence="8" type="ORF">LSAA_1085</name>
</gene>
<proteinExistence type="inferred from homology"/>
<feature type="transmembrane region" description="Helical" evidence="7">
    <location>
        <begin position="296"/>
        <end position="318"/>
    </location>
</feature>
<evidence type="ECO:0000313" key="9">
    <source>
        <dbReference type="Proteomes" id="UP000675881"/>
    </source>
</evidence>
<dbReference type="Proteomes" id="UP000675881">
    <property type="component" value="Chromosome 1"/>
</dbReference>
<feature type="transmembrane region" description="Helical" evidence="7">
    <location>
        <begin position="588"/>
        <end position="605"/>
    </location>
</feature>
<evidence type="ECO:0000256" key="6">
    <source>
        <dbReference type="ARBA" id="ARBA00023180"/>
    </source>
</evidence>
<evidence type="ECO:0000256" key="4">
    <source>
        <dbReference type="ARBA" id="ARBA00022989"/>
    </source>
</evidence>
<comment type="subcellular location">
    <subcellularLocation>
        <location evidence="7">Cell membrane</location>
        <topology evidence="7">Multi-pass membrane protein</topology>
    </subcellularLocation>
    <subcellularLocation>
        <location evidence="1">Membrane</location>
        <topology evidence="1">Multi-pass membrane protein</topology>
    </subcellularLocation>
</comment>
<evidence type="ECO:0000256" key="3">
    <source>
        <dbReference type="ARBA" id="ARBA00022692"/>
    </source>
</evidence>
<comment type="function">
    <text evidence="7">Choline transporter.</text>
</comment>
<dbReference type="PANTHER" id="PTHR12385:SF14">
    <property type="entry name" value="CHOLINE TRANSPORTER-LIKE 2"/>
    <property type="match status" value="1"/>
</dbReference>
<evidence type="ECO:0000256" key="7">
    <source>
        <dbReference type="RuleBase" id="RU368066"/>
    </source>
</evidence>
<feature type="transmembrane region" description="Helical" evidence="7">
    <location>
        <begin position="556"/>
        <end position="576"/>
    </location>
</feature>
<feature type="transmembrane region" description="Helical" evidence="7">
    <location>
        <begin position="214"/>
        <end position="234"/>
    </location>
</feature>
<dbReference type="InterPro" id="IPR007603">
    <property type="entry name" value="Choline_transptr-like"/>
</dbReference>
<dbReference type="AlphaFoldDB" id="A0A7R8CD02"/>
<dbReference type="EMBL" id="HG994580">
    <property type="protein sequence ID" value="CAF2776114.1"/>
    <property type="molecule type" value="Genomic_DNA"/>
</dbReference>
<feature type="transmembrane region" description="Helical" evidence="7">
    <location>
        <begin position="241"/>
        <end position="263"/>
    </location>
</feature>
<sequence length="606" mass="68969">MEEEELTKLYGSPKKYEPTFKGPIKKRSCTDVICLLLLIVFITCWIGIGLLSFTWGNPTKLIYPSDSNGEICGRQNNEGRPHLLFFNLMECLRPSALTSGCPTPQVCVAECPSTIMSFWAEAKIRDVRDKMRPYCSIRAKKEDFENDRENGKELIRNRLCPSWVLTSKPLLGRCIPSFHSMNNEELFKALRSVADILNLKEISEKAFNDLSNTYWVIILGLVFAMAIALLWITLMRFTAKVMIWTTLVLSLASLVGCAVFSYFKYAELKDFVYTSDYEFDLGFESRFAEITHNPKLWLGILIVSSVIVIVLVLLLIILRTRIAIAIELIEEASKAVGEAQYRVNLNGDTCADCMNGKVPFKTGDSCHIEIFNCSSSPDCKLSRCEFFRYGPTDVANILQLINLFGLFWGLFFISAMGQMILAGAFASWYWAFDKKRDVPSTPLLSSSYRTFRYHLGTLAFGSLIIAIIRFIRVMLERVEEKLKQYHQDNPVVKAILCCCKCCFWCLEKFMRFLNRNAYIMTAIYGYNFCSSAREAFSLLMRNAVRVIVLDSVTDFILLLSKMFIVGIVGIGTFFVFSGKITFLILPQLNYPLLPISIILIGTFFHC</sequence>
<dbReference type="Pfam" id="PF04515">
    <property type="entry name" value="Choline_transpo"/>
    <property type="match status" value="1"/>
</dbReference>
<evidence type="ECO:0000256" key="5">
    <source>
        <dbReference type="ARBA" id="ARBA00023136"/>
    </source>
</evidence>
<keyword evidence="5 7" id="KW-0472">Membrane</keyword>
<dbReference type="OrthoDB" id="420519at2759"/>
<name>A0A7R8CD02_LEPSM</name>
<feature type="transmembrane region" description="Helical" evidence="7">
    <location>
        <begin position="406"/>
        <end position="431"/>
    </location>
</feature>
<evidence type="ECO:0000256" key="2">
    <source>
        <dbReference type="ARBA" id="ARBA00007168"/>
    </source>
</evidence>
<dbReference type="GO" id="GO:0005886">
    <property type="term" value="C:plasma membrane"/>
    <property type="evidence" value="ECO:0007669"/>
    <property type="project" value="UniProtKB-SubCell"/>
</dbReference>
<accession>A0A7R8CD02</accession>
<evidence type="ECO:0000256" key="1">
    <source>
        <dbReference type="ARBA" id="ARBA00004141"/>
    </source>
</evidence>
<organism evidence="8 9">
    <name type="scientific">Lepeophtheirus salmonis</name>
    <name type="common">Salmon louse</name>
    <name type="synonym">Caligus salmonis</name>
    <dbReference type="NCBI Taxonomy" id="72036"/>
    <lineage>
        <taxon>Eukaryota</taxon>
        <taxon>Metazoa</taxon>
        <taxon>Ecdysozoa</taxon>
        <taxon>Arthropoda</taxon>
        <taxon>Crustacea</taxon>
        <taxon>Multicrustacea</taxon>
        <taxon>Hexanauplia</taxon>
        <taxon>Copepoda</taxon>
        <taxon>Siphonostomatoida</taxon>
        <taxon>Caligidae</taxon>
        <taxon>Lepeophtheirus</taxon>
    </lineage>
</organism>
<protein>
    <recommendedName>
        <fullName evidence="7">Choline transporter-like protein</fullName>
    </recommendedName>
</protein>
<feature type="transmembrane region" description="Helical" evidence="7">
    <location>
        <begin position="32"/>
        <end position="55"/>
    </location>
</feature>
<reference evidence="8" key="1">
    <citation type="submission" date="2021-02" db="EMBL/GenBank/DDBJ databases">
        <authorList>
            <person name="Bekaert M."/>
        </authorList>
    </citation>
    <scope>NUCLEOTIDE SEQUENCE</scope>
    <source>
        <strain evidence="8">IoA-00</strain>
    </source>
</reference>
<comment type="similarity">
    <text evidence="2 7">Belongs to the CTL (choline transporter-like) family.</text>
</comment>